<protein>
    <submittedName>
        <fullName evidence="1">Uncharacterized protein</fullName>
    </submittedName>
</protein>
<dbReference type="Proteomes" id="UP001328733">
    <property type="component" value="Unassembled WGS sequence"/>
</dbReference>
<gene>
    <name evidence="1" type="ORF">V0288_09205</name>
</gene>
<name>A0AAW9QHL4_9CHRO</name>
<organism evidence="1 2">
    <name type="scientific">Pannus brasiliensis CCIBt3594</name>
    <dbReference type="NCBI Taxonomy" id="1427578"/>
    <lineage>
        <taxon>Bacteria</taxon>
        <taxon>Bacillati</taxon>
        <taxon>Cyanobacteriota</taxon>
        <taxon>Cyanophyceae</taxon>
        <taxon>Oscillatoriophycideae</taxon>
        <taxon>Chroococcales</taxon>
        <taxon>Microcystaceae</taxon>
        <taxon>Pannus</taxon>
    </lineage>
</organism>
<reference evidence="1 2" key="1">
    <citation type="submission" date="2024-01" db="EMBL/GenBank/DDBJ databases">
        <title>Genomic insights into the taxonomy and metabolism of the cyanobacterium Pannus brasiliensis CCIBt3594.</title>
        <authorList>
            <person name="Machado M."/>
            <person name="Botero N.B."/>
            <person name="Andreote A.P.D."/>
            <person name="Feitosa A.M.T."/>
            <person name="Popin R."/>
            <person name="Sivonen K."/>
            <person name="Fiore M.F."/>
        </authorList>
    </citation>
    <scope>NUCLEOTIDE SEQUENCE [LARGE SCALE GENOMIC DNA]</scope>
    <source>
        <strain evidence="1 2">CCIBt3594</strain>
    </source>
</reference>
<evidence type="ECO:0000313" key="2">
    <source>
        <dbReference type="Proteomes" id="UP001328733"/>
    </source>
</evidence>
<evidence type="ECO:0000313" key="1">
    <source>
        <dbReference type="EMBL" id="MEG3437295.1"/>
    </source>
</evidence>
<accession>A0AAW9QHL4</accession>
<dbReference type="AlphaFoldDB" id="A0AAW9QHL4"/>
<dbReference type="EMBL" id="JBAFSM010000014">
    <property type="protein sequence ID" value="MEG3437295.1"/>
    <property type="molecule type" value="Genomic_DNA"/>
</dbReference>
<sequence>MGTRGVKRDQKIIVLVNETSKLYYQFLTKDLAATTLLTDSDLINIGHIKLGENGDDTVKPPSGAIILLRCNSPKPPRVALNISSGLTNTTLATKASTFCAVNKVKAAIAAGWTVQHQGLVPSVGTTRKSIITAAKLSNGLLYVFDMLRADFTRFSTELGLIDPASINTETERSKLITGTSNNRPGQAAKTIGDSKAKFFYSHDAPLGDGWRPLSKEIVS</sequence>
<comment type="caution">
    <text evidence="1">The sequence shown here is derived from an EMBL/GenBank/DDBJ whole genome shotgun (WGS) entry which is preliminary data.</text>
</comment>
<keyword evidence="2" id="KW-1185">Reference proteome</keyword>
<proteinExistence type="predicted"/>
<dbReference type="RefSeq" id="WP_332864777.1">
    <property type="nucleotide sequence ID" value="NZ_JBAFSM010000014.1"/>
</dbReference>